<organism evidence="1 2">
    <name type="scientific">Vanilla planifolia</name>
    <name type="common">Vanilla</name>
    <dbReference type="NCBI Taxonomy" id="51239"/>
    <lineage>
        <taxon>Eukaryota</taxon>
        <taxon>Viridiplantae</taxon>
        <taxon>Streptophyta</taxon>
        <taxon>Embryophyta</taxon>
        <taxon>Tracheophyta</taxon>
        <taxon>Spermatophyta</taxon>
        <taxon>Magnoliopsida</taxon>
        <taxon>Liliopsida</taxon>
        <taxon>Asparagales</taxon>
        <taxon>Orchidaceae</taxon>
        <taxon>Vanilloideae</taxon>
        <taxon>Vanilleae</taxon>
        <taxon>Vanilla</taxon>
    </lineage>
</organism>
<comment type="caution">
    <text evidence="1">The sequence shown here is derived from an EMBL/GenBank/DDBJ whole genome shotgun (WGS) entry which is preliminary data.</text>
</comment>
<protein>
    <submittedName>
        <fullName evidence="1">Uncharacterized protein</fullName>
    </submittedName>
</protein>
<gene>
    <name evidence="1" type="ORF">HPP92_021590</name>
</gene>
<evidence type="ECO:0000313" key="2">
    <source>
        <dbReference type="Proteomes" id="UP000639772"/>
    </source>
</evidence>
<name>A0A835Q046_VANPL</name>
<dbReference type="Proteomes" id="UP000639772">
    <property type="component" value="Chromosome 11"/>
</dbReference>
<dbReference type="EMBL" id="JADCNM010000011">
    <property type="protein sequence ID" value="KAG0463114.1"/>
    <property type="molecule type" value="Genomic_DNA"/>
</dbReference>
<proteinExistence type="predicted"/>
<dbReference type="AlphaFoldDB" id="A0A835Q046"/>
<evidence type="ECO:0000313" key="1">
    <source>
        <dbReference type="EMBL" id="KAG0463114.1"/>
    </source>
</evidence>
<accession>A0A835Q046</accession>
<reference evidence="1 2" key="1">
    <citation type="journal article" date="2020" name="Nat. Food">
        <title>A phased Vanilla planifolia genome enables genetic improvement of flavour and production.</title>
        <authorList>
            <person name="Hasing T."/>
            <person name="Tang H."/>
            <person name="Brym M."/>
            <person name="Khazi F."/>
            <person name="Huang T."/>
            <person name="Chambers A.H."/>
        </authorList>
    </citation>
    <scope>NUCLEOTIDE SEQUENCE [LARGE SCALE GENOMIC DNA]</scope>
    <source>
        <tissue evidence="1">Leaf</tissue>
    </source>
</reference>
<sequence length="78" mass="8393">MTWLILSLPINPSIYITAVGSNVKAAIGTTETSIIASEFGPFLYRESNSGCHAPLPLPPELRSSEIAYDLPHLSCCTD</sequence>